<dbReference type="SUPFAM" id="SSF48371">
    <property type="entry name" value="ARM repeat"/>
    <property type="match status" value="1"/>
</dbReference>
<dbReference type="Gene3D" id="1.25.40.290">
    <property type="entry name" value="ARM repeat domains"/>
    <property type="match status" value="1"/>
</dbReference>
<dbReference type="InterPro" id="IPR016024">
    <property type="entry name" value="ARM-type_fold"/>
</dbReference>
<gene>
    <name evidence="1" type="ORF">AAE021_10875</name>
</gene>
<protein>
    <submittedName>
        <fullName evidence="1">DNA alkylation repair protein</fullName>
    </submittedName>
</protein>
<dbReference type="EMBL" id="CP151657">
    <property type="protein sequence ID" value="WZP14698.1"/>
    <property type="molecule type" value="Genomic_DNA"/>
</dbReference>
<evidence type="ECO:0000313" key="2">
    <source>
        <dbReference type="Proteomes" id="UP001448858"/>
    </source>
</evidence>
<dbReference type="Proteomes" id="UP001448858">
    <property type="component" value="Chromosome"/>
</dbReference>
<keyword evidence="2" id="KW-1185">Reference proteome</keyword>
<sequence length="383" mass="41016">MPSADELLGAASAQALARAISTAVPGSPRPALQAAGNRLDGLSLRERADFLRDALLADLPGSYADLARALRAAAGSEEFTGWLIWPVTSAVAVKAVEADQAGAEPTAFDDALALLAELTPRLTSEFAVRVLLRHDLDRALSIISAWTDSSDEHVRRLASEGTRPYLPWSVRVPGILARPGATVSLLDTLYRDESDYVRRSVANHLNDLSRDHPELVVNTARRWLADPAPHTPALIRHALRTLIKRGNPDALSLLGFAPAAVEISGPRLDSTAVPFDGSVRFTASIRNTGDEPARLAVDYIVHHSKANGSQTAKTFKLTTATLDPGQSITLTRGHSFRPITTRRYYPGPHAITLQVNGVPSERADFELLPASVPAAATEPVPAS</sequence>
<name>A0ABZ2ZRA2_9MICC</name>
<dbReference type="RefSeq" id="WP_342022351.1">
    <property type="nucleotide sequence ID" value="NZ_CP151657.1"/>
</dbReference>
<evidence type="ECO:0000313" key="1">
    <source>
        <dbReference type="EMBL" id="WZP14698.1"/>
    </source>
</evidence>
<organism evidence="1 2">
    <name type="scientific">Arthrobacter citreus</name>
    <dbReference type="NCBI Taxonomy" id="1670"/>
    <lineage>
        <taxon>Bacteria</taxon>
        <taxon>Bacillati</taxon>
        <taxon>Actinomycetota</taxon>
        <taxon>Actinomycetes</taxon>
        <taxon>Micrococcales</taxon>
        <taxon>Micrococcaceae</taxon>
        <taxon>Arthrobacter</taxon>
    </lineage>
</organism>
<proteinExistence type="predicted"/>
<accession>A0ABZ2ZRA2</accession>
<reference evidence="1 2" key="1">
    <citation type="submission" date="2024-04" db="EMBL/GenBank/DDBJ databases">
        <title>Arthrobacter sp. from Plains bison fecal sample.</title>
        <authorList>
            <person name="Ruzzini A."/>
        </authorList>
    </citation>
    <scope>NUCLEOTIDE SEQUENCE [LARGE SCALE GENOMIC DNA]</scope>
    <source>
        <strain evidence="1 2">EINP1</strain>
    </source>
</reference>